<feature type="transmembrane region" description="Helical" evidence="1">
    <location>
        <begin position="50"/>
        <end position="76"/>
    </location>
</feature>
<keyword evidence="3" id="KW-1185">Reference proteome</keyword>
<sequence length="87" mass="10242">MSVFMVYLFVASATPLFLWTERRRLALLHLPFIVAMWVYFILYVTTELSVWSHLLFGIIFIGNIIFAHVAAFLIFASPVLERRHRKI</sequence>
<reference evidence="2 3" key="1">
    <citation type="submission" date="2020-07" db="EMBL/GenBank/DDBJ databases">
        <authorList>
            <person name="Feng H."/>
        </authorList>
    </citation>
    <scope>NUCLEOTIDE SEQUENCE [LARGE SCALE GENOMIC DNA]</scope>
    <source>
        <strain evidence="3">s-10</strain>
    </source>
</reference>
<organism evidence="2 3">
    <name type="scientific">Paenactinomyces guangxiensis</name>
    <dbReference type="NCBI Taxonomy" id="1490290"/>
    <lineage>
        <taxon>Bacteria</taxon>
        <taxon>Bacillati</taxon>
        <taxon>Bacillota</taxon>
        <taxon>Bacilli</taxon>
        <taxon>Bacillales</taxon>
        <taxon>Thermoactinomycetaceae</taxon>
        <taxon>Paenactinomyces</taxon>
    </lineage>
</organism>
<name>A0A7W1WNJ1_9BACL</name>
<evidence type="ECO:0000313" key="3">
    <source>
        <dbReference type="Proteomes" id="UP000535491"/>
    </source>
</evidence>
<keyword evidence="1" id="KW-1133">Transmembrane helix</keyword>
<gene>
    <name evidence="2" type="ORF">H1191_02480</name>
</gene>
<dbReference type="Pfam" id="PF17368">
    <property type="entry name" value="YwcE"/>
    <property type="match status" value="1"/>
</dbReference>
<accession>A0A7W1WNJ1</accession>
<dbReference type="EMBL" id="JACEIQ010000001">
    <property type="protein sequence ID" value="MBA4493180.1"/>
    <property type="molecule type" value="Genomic_DNA"/>
</dbReference>
<comment type="caution">
    <text evidence="2">The sequence shown here is derived from an EMBL/GenBank/DDBJ whole genome shotgun (WGS) entry which is preliminary data.</text>
</comment>
<protein>
    <submittedName>
        <fullName evidence="2">Spore gernimation protein</fullName>
    </submittedName>
</protein>
<keyword evidence="1" id="KW-0472">Membrane</keyword>
<dbReference type="RefSeq" id="WP_181750384.1">
    <property type="nucleotide sequence ID" value="NZ_JACEIQ010000001.1"/>
</dbReference>
<evidence type="ECO:0000256" key="1">
    <source>
        <dbReference type="SAM" id="Phobius"/>
    </source>
</evidence>
<keyword evidence="1" id="KW-0812">Transmembrane</keyword>
<dbReference type="InterPro" id="IPR020185">
    <property type="entry name" value="Spore_morphogenesis_YwcE"/>
</dbReference>
<feature type="transmembrane region" description="Helical" evidence="1">
    <location>
        <begin position="25"/>
        <end position="44"/>
    </location>
</feature>
<dbReference type="AlphaFoldDB" id="A0A7W1WNJ1"/>
<dbReference type="Proteomes" id="UP000535491">
    <property type="component" value="Unassembled WGS sequence"/>
</dbReference>
<evidence type="ECO:0000313" key="2">
    <source>
        <dbReference type="EMBL" id="MBA4493180.1"/>
    </source>
</evidence>
<proteinExistence type="predicted"/>